<keyword evidence="2" id="KW-0732">Signal</keyword>
<keyword evidence="4" id="KW-1185">Reference proteome</keyword>
<gene>
    <name evidence="3" type="ORF">OBRU01_00984</name>
</gene>
<comment type="caution">
    <text evidence="3">The sequence shown here is derived from an EMBL/GenBank/DDBJ whole genome shotgun (WGS) entry which is preliminary data.</text>
</comment>
<feature type="compositionally biased region" description="Polar residues" evidence="1">
    <location>
        <begin position="156"/>
        <end position="168"/>
    </location>
</feature>
<dbReference type="AlphaFoldDB" id="A0A0L7LUM0"/>
<evidence type="ECO:0000256" key="1">
    <source>
        <dbReference type="SAM" id="MobiDB-lite"/>
    </source>
</evidence>
<protein>
    <submittedName>
        <fullName evidence="3">Uncharacterized protein</fullName>
    </submittedName>
</protein>
<feature type="compositionally biased region" description="Polar residues" evidence="1">
    <location>
        <begin position="439"/>
        <end position="460"/>
    </location>
</feature>
<reference evidence="3 4" key="1">
    <citation type="journal article" date="2015" name="Genome Biol. Evol.">
        <title>The genome of winter moth (Operophtera brumata) provides a genomic perspective on sexual dimorphism and phenology.</title>
        <authorList>
            <person name="Derks M.F."/>
            <person name="Smit S."/>
            <person name="Salis L."/>
            <person name="Schijlen E."/>
            <person name="Bossers A."/>
            <person name="Mateman C."/>
            <person name="Pijl A.S."/>
            <person name="de Ridder D."/>
            <person name="Groenen M.A."/>
            <person name="Visser M.E."/>
            <person name="Megens H.J."/>
        </authorList>
    </citation>
    <scope>NUCLEOTIDE SEQUENCE [LARGE SCALE GENOMIC DNA]</scope>
    <source>
        <strain evidence="3">WM2013NL</strain>
        <tissue evidence="3">Head and thorax</tissue>
    </source>
</reference>
<feature type="chain" id="PRO_5005573630" evidence="2">
    <location>
        <begin position="19"/>
        <end position="573"/>
    </location>
</feature>
<feature type="non-terminal residue" evidence="3">
    <location>
        <position position="573"/>
    </location>
</feature>
<sequence length="573" mass="65436">MLLPKAICTLFLMSTVTAIERSKEATNIASYDPGELLAKIFNPNTTVSSRQRGYGLVFEDQPDPQNNPEEAHSQYGLITFEENNKRLKFEDDYQNYDDKERFLDDSLQNNDVKPDRPLKFVDEDLVREQVNFQDDNNIDQGNKRKKRRRRRKPKNGLQNYQKVPQSFQGRGRRRPRPSLASDALTAVTGALTSIALYDDYQCVPRLLCEAAGGGTLGSTGVLDSVAGIQPLLSLLSAYNGISASPLFVFGRAVFLGMTSRGNTGTCRYAYPQCPTDPEQLIHYLNNHNGGFFRFFNAPLPNQNLEQFYNQLGQNGQNLEQFYDHLGQNGQYGQLDSNQYGQQSFGQYQQDVQQGPGSYGLYQNQALSQQGYGLQNYHIGNQIPGLHGYGNQNYGSNYGYNTYGSNNVRYKDAYAKIEKRIQNKPIKDDVDERFEDENNDANTKWQFPEETNLNDGQNSYDYSEKDGEVLKFPEESQNNEDKRDSKRKGKSILFPENQYNQNAYSNKKYVNKDNQNEYNRDQNNINNNYNYNNGQKPVNYVNYNNYANSKINDAAQTVYIVRGNGDPNRPEIVK</sequence>
<evidence type="ECO:0000256" key="2">
    <source>
        <dbReference type="SAM" id="SignalP"/>
    </source>
</evidence>
<accession>A0A0L7LUM0</accession>
<feature type="region of interest" description="Disordered" evidence="1">
    <location>
        <begin position="438"/>
        <end position="501"/>
    </location>
</feature>
<proteinExistence type="predicted"/>
<organism evidence="3 4">
    <name type="scientific">Operophtera brumata</name>
    <name type="common">Winter moth</name>
    <name type="synonym">Phalaena brumata</name>
    <dbReference type="NCBI Taxonomy" id="104452"/>
    <lineage>
        <taxon>Eukaryota</taxon>
        <taxon>Metazoa</taxon>
        <taxon>Ecdysozoa</taxon>
        <taxon>Arthropoda</taxon>
        <taxon>Hexapoda</taxon>
        <taxon>Insecta</taxon>
        <taxon>Pterygota</taxon>
        <taxon>Neoptera</taxon>
        <taxon>Endopterygota</taxon>
        <taxon>Lepidoptera</taxon>
        <taxon>Glossata</taxon>
        <taxon>Ditrysia</taxon>
        <taxon>Geometroidea</taxon>
        <taxon>Geometridae</taxon>
        <taxon>Larentiinae</taxon>
        <taxon>Operophtera</taxon>
    </lineage>
</organism>
<feature type="compositionally biased region" description="Polar residues" evidence="1">
    <location>
        <begin position="131"/>
        <end position="140"/>
    </location>
</feature>
<feature type="signal peptide" evidence="2">
    <location>
        <begin position="1"/>
        <end position="18"/>
    </location>
</feature>
<dbReference type="STRING" id="104452.A0A0L7LUM0"/>
<feature type="compositionally biased region" description="Basic residues" evidence="1">
    <location>
        <begin position="143"/>
        <end position="154"/>
    </location>
</feature>
<dbReference type="EMBL" id="JTDY01000054">
    <property type="protein sequence ID" value="KOB79147.1"/>
    <property type="molecule type" value="Genomic_DNA"/>
</dbReference>
<name>A0A0L7LUM0_OPEBR</name>
<evidence type="ECO:0000313" key="4">
    <source>
        <dbReference type="Proteomes" id="UP000037510"/>
    </source>
</evidence>
<feature type="region of interest" description="Disordered" evidence="1">
    <location>
        <begin position="131"/>
        <end position="179"/>
    </location>
</feature>
<dbReference type="Proteomes" id="UP000037510">
    <property type="component" value="Unassembled WGS sequence"/>
</dbReference>
<evidence type="ECO:0000313" key="3">
    <source>
        <dbReference type="EMBL" id="KOB79147.1"/>
    </source>
</evidence>
<feature type="compositionally biased region" description="Basic and acidic residues" evidence="1">
    <location>
        <begin position="461"/>
        <end position="483"/>
    </location>
</feature>